<dbReference type="Proteomes" id="UP000663923">
    <property type="component" value="Chromosome"/>
</dbReference>
<organism evidence="7 8">
    <name type="scientific">Parasphingorhabdus cellanae</name>
    <dbReference type="NCBI Taxonomy" id="2806553"/>
    <lineage>
        <taxon>Bacteria</taxon>
        <taxon>Pseudomonadati</taxon>
        <taxon>Pseudomonadota</taxon>
        <taxon>Alphaproteobacteria</taxon>
        <taxon>Sphingomonadales</taxon>
        <taxon>Sphingomonadaceae</taxon>
        <taxon>Parasphingorhabdus</taxon>
    </lineage>
</organism>
<dbReference type="GO" id="GO:0005524">
    <property type="term" value="F:ATP binding"/>
    <property type="evidence" value="ECO:0007669"/>
    <property type="project" value="UniProtKB-KW"/>
</dbReference>
<dbReference type="PANTHER" id="PTHR42794:SF1">
    <property type="entry name" value="HEMIN IMPORT ATP-BINDING PROTEIN HMUV"/>
    <property type="match status" value="1"/>
</dbReference>
<comment type="function">
    <text evidence="5">Part of the ABC transporter complex HmuTUV involved in hemin import. Responsible for energy coupling to the transport system.</text>
</comment>
<dbReference type="PANTHER" id="PTHR42794">
    <property type="entry name" value="HEMIN IMPORT ATP-BINDING PROTEIN HMUV"/>
    <property type="match status" value="1"/>
</dbReference>
<dbReference type="CDD" id="cd03214">
    <property type="entry name" value="ABC_Iron-Siderophores_B12_Hemin"/>
    <property type="match status" value="1"/>
</dbReference>
<name>A0ABX7T7C6_9SPHN</name>
<evidence type="ECO:0000256" key="4">
    <source>
        <dbReference type="ARBA" id="ARBA00022967"/>
    </source>
</evidence>
<evidence type="ECO:0000256" key="2">
    <source>
        <dbReference type="ARBA" id="ARBA00022741"/>
    </source>
</evidence>
<evidence type="ECO:0000256" key="3">
    <source>
        <dbReference type="ARBA" id="ARBA00022840"/>
    </source>
</evidence>
<dbReference type="SUPFAM" id="SSF52540">
    <property type="entry name" value="P-loop containing nucleoside triphosphate hydrolases"/>
    <property type="match status" value="1"/>
</dbReference>
<keyword evidence="1" id="KW-0813">Transport</keyword>
<evidence type="ECO:0000256" key="1">
    <source>
        <dbReference type="ARBA" id="ARBA00022448"/>
    </source>
</evidence>
<dbReference type="InterPro" id="IPR003593">
    <property type="entry name" value="AAA+_ATPase"/>
</dbReference>
<protein>
    <submittedName>
        <fullName evidence="7">ABC transporter ATP-binding protein</fullName>
    </submittedName>
</protein>
<dbReference type="InterPro" id="IPR003439">
    <property type="entry name" value="ABC_transporter-like_ATP-bd"/>
</dbReference>
<sequence length="269" mass="29027">MLLSFENLTLTLRGREILRGVSGQFEPGKVTVILGANGAGKSSLLSCLVGLREPQSGSVTLDDRPLLSLDNRERGRAIGLLPQRPDIHWNVDVKTIVGLGRLPHSGRWGMSAADHEAVVKAMAATDCTDLADRKAMRLSGGEQGRVLLARVLAGEPQWLLADEPLASLDPAHQFDVLERLKSYAIAGNGVIVVLHDLTQAARFADNIIVLKEGAILASGPREEVMTAAIMGQAYGVEVQIGISDRGNPWWFRFGVCDNLGANRNGHRDE</sequence>
<feature type="domain" description="ABC transporter" evidence="6">
    <location>
        <begin position="3"/>
        <end position="237"/>
    </location>
</feature>
<keyword evidence="4" id="KW-1278">Translocase</keyword>
<evidence type="ECO:0000259" key="6">
    <source>
        <dbReference type="PROSITE" id="PS50893"/>
    </source>
</evidence>
<proteinExistence type="predicted"/>
<gene>
    <name evidence="7" type="ORF">J4G78_04080</name>
</gene>
<reference evidence="7 8" key="1">
    <citation type="submission" date="2021-03" db="EMBL/GenBank/DDBJ databases">
        <title>Complete genome of Parasphingorhabdus_sp.JHSY0214.</title>
        <authorList>
            <person name="Yoo J.H."/>
            <person name="Bae J.W."/>
        </authorList>
    </citation>
    <scope>NUCLEOTIDE SEQUENCE [LARGE SCALE GENOMIC DNA]</scope>
    <source>
        <strain evidence="7 8">JHSY0214</strain>
    </source>
</reference>
<evidence type="ECO:0000313" key="7">
    <source>
        <dbReference type="EMBL" id="QTD56765.1"/>
    </source>
</evidence>
<dbReference type="Gene3D" id="3.40.50.300">
    <property type="entry name" value="P-loop containing nucleotide triphosphate hydrolases"/>
    <property type="match status" value="1"/>
</dbReference>
<dbReference type="SMART" id="SM00382">
    <property type="entry name" value="AAA"/>
    <property type="match status" value="1"/>
</dbReference>
<keyword evidence="2" id="KW-0547">Nucleotide-binding</keyword>
<dbReference type="RefSeq" id="WP_207988716.1">
    <property type="nucleotide sequence ID" value="NZ_CP071794.1"/>
</dbReference>
<evidence type="ECO:0000256" key="5">
    <source>
        <dbReference type="ARBA" id="ARBA00037066"/>
    </source>
</evidence>
<dbReference type="InterPro" id="IPR027417">
    <property type="entry name" value="P-loop_NTPase"/>
</dbReference>
<keyword evidence="8" id="KW-1185">Reference proteome</keyword>
<dbReference type="Pfam" id="PF00005">
    <property type="entry name" value="ABC_tran"/>
    <property type="match status" value="1"/>
</dbReference>
<dbReference type="EMBL" id="CP071794">
    <property type="protein sequence ID" value="QTD56765.1"/>
    <property type="molecule type" value="Genomic_DNA"/>
</dbReference>
<keyword evidence="3 7" id="KW-0067">ATP-binding</keyword>
<evidence type="ECO:0000313" key="8">
    <source>
        <dbReference type="Proteomes" id="UP000663923"/>
    </source>
</evidence>
<accession>A0ABX7T7C6</accession>
<dbReference type="PROSITE" id="PS50893">
    <property type="entry name" value="ABC_TRANSPORTER_2"/>
    <property type="match status" value="1"/>
</dbReference>